<dbReference type="InterPro" id="IPR011990">
    <property type="entry name" value="TPR-like_helical_dom_sf"/>
</dbReference>
<dbReference type="EMBL" id="JBHSPH010000002">
    <property type="protein sequence ID" value="MFC5862499.1"/>
    <property type="molecule type" value="Genomic_DNA"/>
</dbReference>
<evidence type="ECO:0000313" key="1">
    <source>
        <dbReference type="EMBL" id="MFC5862499.1"/>
    </source>
</evidence>
<gene>
    <name evidence="1" type="ORF">ACFPT7_09380</name>
</gene>
<keyword evidence="2" id="KW-1185">Reference proteome</keyword>
<sequence length="679" mass="73262">MSPAETAYEEAHYSRAEDLFTQELATKPGDPALTSKLVAAEVRLGETALAISHVDKLLAAQPDSAAGLTSRAEIAVRRGEPWKAMETLDEAVKADPCWAREHLIRSRILRMQSMYAEERVELDKAYSIDPNDSDIKHAWLGVVQPAQEIKGVADGLATMKDLDADTRKKAEDRMHDMMSLLSENSGTCKVLPAQASAVLPLQRIESDPMHIQGYRLEVKFPQTTTGLQIDTASSGMYISKALADKNGLQPQAGDPQGTVHVDHVQIGPLEFHDCIVGVTEAGFPDGSEGFIGTDMFAQYLITLNQPAEKMVLDPLPSETELLPGDRSKIAEAPEFAGYTPVYHKQQYLLVPVMLNQKMQRLFVLDTGIRFSTMTAEVAHGISTTKIGFTNPAKTPSGSTLQIYRDRFAFRYANLEVSDGGVLEYDPAAIDQNTGMDVAGMLGFDMLHSMVLHLDYRDGLVKLEAPNADVFGSKNKGTMTASAGSGADACRPLSSSAVGVNSTMAVSVPLLMDAGHMKPGKEFYVKVVNGWKDPECTLGDGDFIYGKVMEAGKSSSGKVQLSLKFESADCKGHAKRPLGLRLIGAVGQADFEGMMDAMPSEVKGGGRSVGQTVASMNYLDLNLNPGGMPHTVHPGIVLRIPKLQIGVGEGPSCSDRLTTTDSILRLAPGTVFLLAREYTP</sequence>
<dbReference type="RefSeq" id="WP_263335865.1">
    <property type="nucleotide sequence ID" value="NZ_JAGSYH010000003.1"/>
</dbReference>
<accession>A0ABW1EEU8</accession>
<name>A0ABW1EEU8_9BACT</name>
<dbReference type="Gene3D" id="1.25.40.10">
    <property type="entry name" value="Tetratricopeptide repeat domain"/>
    <property type="match status" value="1"/>
</dbReference>
<reference evidence="2" key="1">
    <citation type="journal article" date="2019" name="Int. J. Syst. Evol. Microbiol.">
        <title>The Global Catalogue of Microorganisms (GCM) 10K type strain sequencing project: providing services to taxonomists for standard genome sequencing and annotation.</title>
        <authorList>
            <consortium name="The Broad Institute Genomics Platform"/>
            <consortium name="The Broad Institute Genome Sequencing Center for Infectious Disease"/>
            <person name="Wu L."/>
            <person name="Ma J."/>
        </authorList>
    </citation>
    <scope>NUCLEOTIDE SEQUENCE [LARGE SCALE GENOMIC DNA]</scope>
    <source>
        <strain evidence="2">JCM 4087</strain>
    </source>
</reference>
<comment type="caution">
    <text evidence="1">The sequence shown here is derived from an EMBL/GenBank/DDBJ whole genome shotgun (WGS) entry which is preliminary data.</text>
</comment>
<protein>
    <recommendedName>
        <fullName evidence="3">Tetratricopeptide repeat protein</fullName>
    </recommendedName>
</protein>
<evidence type="ECO:0000313" key="2">
    <source>
        <dbReference type="Proteomes" id="UP001596091"/>
    </source>
</evidence>
<dbReference type="Gene3D" id="2.40.70.10">
    <property type="entry name" value="Acid Proteases"/>
    <property type="match status" value="2"/>
</dbReference>
<dbReference type="InterPro" id="IPR021109">
    <property type="entry name" value="Peptidase_aspartic_dom_sf"/>
</dbReference>
<evidence type="ECO:0008006" key="3">
    <source>
        <dbReference type="Google" id="ProtNLM"/>
    </source>
</evidence>
<organism evidence="1 2">
    <name type="scientific">Acidicapsa dinghuensis</name>
    <dbReference type="NCBI Taxonomy" id="2218256"/>
    <lineage>
        <taxon>Bacteria</taxon>
        <taxon>Pseudomonadati</taxon>
        <taxon>Acidobacteriota</taxon>
        <taxon>Terriglobia</taxon>
        <taxon>Terriglobales</taxon>
        <taxon>Acidobacteriaceae</taxon>
        <taxon>Acidicapsa</taxon>
    </lineage>
</organism>
<proteinExistence type="predicted"/>
<dbReference type="SUPFAM" id="SSF48452">
    <property type="entry name" value="TPR-like"/>
    <property type="match status" value="1"/>
</dbReference>
<dbReference type="Proteomes" id="UP001596091">
    <property type="component" value="Unassembled WGS sequence"/>
</dbReference>